<dbReference type="Gene3D" id="1.20.1530.20">
    <property type="match status" value="1"/>
</dbReference>
<feature type="transmembrane region" description="Helical" evidence="1">
    <location>
        <begin position="93"/>
        <end position="117"/>
    </location>
</feature>
<evidence type="ECO:0000256" key="1">
    <source>
        <dbReference type="SAM" id="Phobius"/>
    </source>
</evidence>
<organism evidence="2 3">
    <name type="scientific">Pseudovibrio axinellae</name>
    <dbReference type="NCBI Taxonomy" id="989403"/>
    <lineage>
        <taxon>Bacteria</taxon>
        <taxon>Pseudomonadati</taxon>
        <taxon>Pseudomonadota</taxon>
        <taxon>Alphaproteobacteria</taxon>
        <taxon>Hyphomicrobiales</taxon>
        <taxon>Stappiaceae</taxon>
        <taxon>Pseudovibrio</taxon>
    </lineage>
</organism>
<evidence type="ECO:0008006" key="4">
    <source>
        <dbReference type="Google" id="ProtNLM"/>
    </source>
</evidence>
<feature type="transmembrane region" description="Helical" evidence="1">
    <location>
        <begin position="64"/>
        <end position="87"/>
    </location>
</feature>
<feature type="transmembrane region" description="Helical" evidence="1">
    <location>
        <begin position="162"/>
        <end position="181"/>
    </location>
</feature>
<evidence type="ECO:0000313" key="2">
    <source>
        <dbReference type="EMBL" id="KZL21299.1"/>
    </source>
</evidence>
<comment type="caution">
    <text evidence="2">The sequence shown here is derived from an EMBL/GenBank/DDBJ whole genome shotgun (WGS) entry which is preliminary data.</text>
</comment>
<dbReference type="STRING" id="989403.SAMN05421798_105213"/>
<feature type="transmembrane region" description="Helical" evidence="1">
    <location>
        <begin position="234"/>
        <end position="263"/>
    </location>
</feature>
<dbReference type="InterPro" id="IPR038770">
    <property type="entry name" value="Na+/solute_symporter_sf"/>
</dbReference>
<reference evidence="2 3" key="1">
    <citation type="journal article" date="2016" name="Front. Microbiol.">
        <title>Comparative Genomic Analysis Reveals a Diverse Repertoire of Genes Involved in Prokaryote-Eukaryote Interactions within the Pseudovibrio Genus.</title>
        <authorList>
            <person name="Romano S."/>
            <person name="Fernandez-Guerra A."/>
            <person name="Reen F.J."/>
            <person name="Glockner F.O."/>
            <person name="Crowley S.P."/>
            <person name="O'Sullivan O."/>
            <person name="Cotter P.D."/>
            <person name="Adams C."/>
            <person name="Dobson A.D."/>
            <person name="O'Gara F."/>
        </authorList>
    </citation>
    <scope>NUCLEOTIDE SEQUENCE [LARGE SCALE GENOMIC DNA]</scope>
    <source>
        <strain evidence="2 3">Ad2</strain>
    </source>
</reference>
<sequence>MFLTPAIFILLTLSFVRVDNVTIVNQLKRPLPAVAAVLWQMLVLPALAISACLMLGLDQIDPGVLTALFMVTAAPPVMSTPIFIWMFGLNGALALTISTLSLMIAPFSTALFAYLLLPETLQVDPISLAANLAVFLVGSAGLGRFINVILGAKHIAAATDHINGINCIVLFLFAIAAMDGVAEFTASEPLRAVQLFISVFAIAALQFLVTFLIFSSADRKTAFITAYGAGSRNLGLMVAALGGTIPEIAWLFFAFAQFPIYLLPWILRPVAMHIVKAHP</sequence>
<protein>
    <recommendedName>
        <fullName evidence="4">Sodium Bile acid symporter family protein</fullName>
    </recommendedName>
</protein>
<evidence type="ECO:0000313" key="3">
    <source>
        <dbReference type="Proteomes" id="UP000076577"/>
    </source>
</evidence>
<dbReference type="EMBL" id="LMCB01000004">
    <property type="protein sequence ID" value="KZL21299.1"/>
    <property type="molecule type" value="Genomic_DNA"/>
</dbReference>
<keyword evidence="1" id="KW-0812">Transmembrane</keyword>
<feature type="transmembrane region" description="Helical" evidence="1">
    <location>
        <begin position="34"/>
        <end position="57"/>
    </location>
</feature>
<keyword evidence="3" id="KW-1185">Reference proteome</keyword>
<name>A0A161V8J6_9HYPH</name>
<proteinExistence type="predicted"/>
<dbReference type="AlphaFoldDB" id="A0A161V8J6"/>
<keyword evidence="1" id="KW-0472">Membrane</keyword>
<feature type="transmembrane region" description="Helical" evidence="1">
    <location>
        <begin position="193"/>
        <end position="214"/>
    </location>
</feature>
<gene>
    <name evidence="2" type="ORF">PsAD2_00590</name>
</gene>
<dbReference type="Proteomes" id="UP000076577">
    <property type="component" value="Unassembled WGS sequence"/>
</dbReference>
<dbReference type="PATRIC" id="fig|989403.3.peg.627"/>
<feature type="transmembrane region" description="Helical" evidence="1">
    <location>
        <begin position="129"/>
        <end position="150"/>
    </location>
</feature>
<keyword evidence="1" id="KW-1133">Transmembrane helix</keyword>
<accession>A0A161V8J6</accession>